<keyword evidence="3" id="KW-1185">Reference proteome</keyword>
<dbReference type="InterPro" id="IPR050445">
    <property type="entry name" value="Bact_polysacc_biosynth/exp"/>
</dbReference>
<reference evidence="3" key="1">
    <citation type="submission" date="2017-06" db="EMBL/GenBank/DDBJ databases">
        <authorList>
            <person name="Varghese N."/>
            <person name="Submissions S."/>
        </authorList>
    </citation>
    <scope>NUCLEOTIDE SEQUENCE [LARGE SCALE GENOMIC DNA]</scope>
    <source>
        <strain evidence="3">Ca-68</strain>
    </source>
</reference>
<feature type="transmembrane region" description="Helical" evidence="1">
    <location>
        <begin position="31"/>
        <end position="50"/>
    </location>
</feature>
<protein>
    <submittedName>
        <fullName evidence="2">Capsular polysaccharide transport system permease protein</fullName>
    </submittedName>
</protein>
<keyword evidence="1" id="KW-0472">Membrane</keyword>
<evidence type="ECO:0000313" key="3">
    <source>
        <dbReference type="Proteomes" id="UP000198305"/>
    </source>
</evidence>
<dbReference type="GO" id="GO:0005886">
    <property type="term" value="C:plasma membrane"/>
    <property type="evidence" value="ECO:0007669"/>
    <property type="project" value="TreeGrafter"/>
</dbReference>
<dbReference type="PANTHER" id="PTHR32309:SF13">
    <property type="entry name" value="FERRIC ENTEROBACTIN TRANSPORT PROTEIN FEPE"/>
    <property type="match status" value="1"/>
</dbReference>
<dbReference type="PANTHER" id="PTHR32309">
    <property type="entry name" value="TYROSINE-PROTEIN KINASE"/>
    <property type="match status" value="1"/>
</dbReference>
<organism evidence="2 3">
    <name type="scientific">Methylobacillus rhizosphaerae</name>
    <dbReference type="NCBI Taxonomy" id="551994"/>
    <lineage>
        <taxon>Bacteria</taxon>
        <taxon>Pseudomonadati</taxon>
        <taxon>Pseudomonadota</taxon>
        <taxon>Betaproteobacteria</taxon>
        <taxon>Nitrosomonadales</taxon>
        <taxon>Methylophilaceae</taxon>
        <taxon>Methylobacillus</taxon>
    </lineage>
</organism>
<evidence type="ECO:0000313" key="2">
    <source>
        <dbReference type="EMBL" id="SNR59720.1"/>
    </source>
</evidence>
<evidence type="ECO:0000256" key="1">
    <source>
        <dbReference type="SAM" id="Phobius"/>
    </source>
</evidence>
<proteinExistence type="predicted"/>
<gene>
    <name evidence="2" type="ORF">SAMN05192560_0018</name>
</gene>
<accession>A0A238XLZ0</accession>
<dbReference type="GO" id="GO:0004713">
    <property type="term" value="F:protein tyrosine kinase activity"/>
    <property type="evidence" value="ECO:0007669"/>
    <property type="project" value="TreeGrafter"/>
</dbReference>
<dbReference type="Proteomes" id="UP000198305">
    <property type="component" value="Unassembled WGS sequence"/>
</dbReference>
<dbReference type="RefSeq" id="WP_089374203.1">
    <property type="nucleotide sequence ID" value="NZ_FZOA01000001.1"/>
</dbReference>
<feature type="transmembrane region" description="Helical" evidence="1">
    <location>
        <begin position="358"/>
        <end position="378"/>
    </location>
</feature>
<keyword evidence="1" id="KW-1133">Transmembrane helix</keyword>
<dbReference type="EMBL" id="FZOA01000001">
    <property type="protein sequence ID" value="SNR59720.1"/>
    <property type="molecule type" value="Genomic_DNA"/>
</dbReference>
<keyword evidence="1" id="KW-0812">Transmembrane</keyword>
<dbReference type="AlphaFoldDB" id="A0A238XLZ0"/>
<sequence length="387" mass="43878">MTATHTLHEDNQLPRHLQKSRESLAALMFKWLIRLVLILSVLVSLYWIFFASERYVSEANLVLRKTDSISAAGTDLVSALLPGSSTPTRPDQLLLREYLLSVDMLKMLDAKLDLRTHYSNKEHDIISRMWFQDASMEWFYLHYLSRVSVEFDDYAGVLRINVQAYDPKMAQAIANMLVHEGERYMNQLGHELASVQVNFFTQQVTQAQERYQTASRTLLNYQNKKGILSPQAVAESINTIITGLETQRTQLQTKLASLPTSLNENHPNILMLKQSLAAVDKQIAEEKAKLATPSGKTLSSSVEEFQRLQMQVTFAQELYSSSLIALEKGRLDAARMLDKVSILQAPTLAEFPMQPRRIYNVIVTLLIGLMLAGILKLLEAIILDHVD</sequence>
<dbReference type="OrthoDB" id="5497849at2"/>
<name>A0A238XLZ0_9PROT</name>